<organism evidence="3 4">
    <name type="scientific">Bifidobacterium cuniculi</name>
    <dbReference type="NCBI Taxonomy" id="1688"/>
    <lineage>
        <taxon>Bacteria</taxon>
        <taxon>Bacillati</taxon>
        <taxon>Actinomycetota</taxon>
        <taxon>Actinomycetes</taxon>
        <taxon>Bifidobacteriales</taxon>
        <taxon>Bifidobacteriaceae</taxon>
        <taxon>Bifidobacterium</taxon>
    </lineage>
</organism>
<evidence type="ECO:0000256" key="2">
    <source>
        <dbReference type="SAM" id="MobiDB-lite"/>
    </source>
</evidence>
<feature type="region of interest" description="Disordered" evidence="2">
    <location>
        <begin position="150"/>
        <end position="178"/>
    </location>
</feature>
<comment type="caution">
    <text evidence="3">The sequence shown here is derived from an EMBL/GenBank/DDBJ whole genome shotgun (WGS) entry which is preliminary data.</text>
</comment>
<evidence type="ECO:0000256" key="1">
    <source>
        <dbReference type="SAM" id="Coils"/>
    </source>
</evidence>
<feature type="coiled-coil region" evidence="1">
    <location>
        <begin position="530"/>
        <end position="581"/>
    </location>
</feature>
<sequence length="722" mass="78742">MAKRHRTRTDASTDPATPARPVPRHSPFHGQTLRNGLDASQLVIWLNRSQRPLPTVLLTRRPNSPNPLPAVLNEIGDEADVTLIAGDAIQSLRQTGSLGTVAPYGGAARIFPTDDRWIDHPSATRIVRWQDDPQQLVQDIAHALRRFASRTTPAMPPGQSRSPADPQRTPLAMSPTRSAPPALQLGPDHPHVTVDAAHAQAAIDHIRSHRRPLVLVTAPNATGVPIVDVDAILEATDGRADIIEIDDPTVTRTVTTALPPELRAWNGAVRVVAGDRHPRIFPRSQADGRHATEQVIETLLGFIYAGGYTAAGTAAAAPAARPAKATVRQIVGSRVVLQDDARHTLAFDSRAIVEEAQLPTVRLFAVGQRLHGTVRTGSTDFTPELRWRDGRSAVAAYAPGSTVLGRAVRVFDDRMRVELFPAAAGQDAVSVAVTAAELLDGTPHSADTDLRPVVPEGATVALHIRNHGADGWQFAVPDPAMPVVPAPSILDGGPSWLGPAGAFDWVERLQGPHTLAELPVERLLESVGSVEDARSAIGRLHAQLRDARSRADRLARTNRELEETNQRLRQHNRDYARTVEASDVLAPFRERFATPADRMDWELRATAILQMSPEDRRRHPLPDSWGYGGGFFDSVDACPDMARNSLLRTMLAVACRLDDDLRGLELHALRTGPGGDNPQRRDEQGRPIFRATIHGQYRLHFVRDEDGAPVFLSATRHEGELR</sequence>
<evidence type="ECO:0000313" key="3">
    <source>
        <dbReference type="EMBL" id="KFI65276.1"/>
    </source>
</evidence>
<reference evidence="3 4" key="1">
    <citation type="submission" date="2014-03" db="EMBL/GenBank/DDBJ databases">
        <title>Genomics of Bifidobacteria.</title>
        <authorList>
            <person name="Ventura M."/>
            <person name="Milani C."/>
            <person name="Lugli G.A."/>
        </authorList>
    </citation>
    <scope>NUCLEOTIDE SEQUENCE [LARGE SCALE GENOMIC DNA]</scope>
    <source>
        <strain evidence="3 4">LMG 10738</strain>
    </source>
</reference>
<protein>
    <submittedName>
        <fullName evidence="3">Uncharacterized protein</fullName>
    </submittedName>
</protein>
<dbReference type="OrthoDB" id="8452205at2"/>
<feature type="region of interest" description="Disordered" evidence="2">
    <location>
        <begin position="1"/>
        <end position="33"/>
    </location>
</feature>
<dbReference type="Proteomes" id="UP000029067">
    <property type="component" value="Unassembled WGS sequence"/>
</dbReference>
<dbReference type="RefSeq" id="WP_033517678.1">
    <property type="nucleotide sequence ID" value="NZ_JGYV01000002.1"/>
</dbReference>
<dbReference type="EMBL" id="JGYV01000002">
    <property type="protein sequence ID" value="KFI65276.1"/>
    <property type="molecule type" value="Genomic_DNA"/>
</dbReference>
<accession>A0A087B2M6</accession>
<dbReference type="AlphaFoldDB" id="A0A087B2M6"/>
<keyword evidence="1" id="KW-0175">Coiled coil</keyword>
<evidence type="ECO:0000313" key="4">
    <source>
        <dbReference type="Proteomes" id="UP000029067"/>
    </source>
</evidence>
<keyword evidence="4" id="KW-1185">Reference proteome</keyword>
<proteinExistence type="predicted"/>
<gene>
    <name evidence="3" type="ORF">BCUN_1042</name>
</gene>
<dbReference type="eggNOG" id="ENOG5032FJT">
    <property type="taxonomic scope" value="Bacteria"/>
</dbReference>
<name>A0A087B2M6_9BIFI</name>